<gene>
    <name evidence="1" type="ORF">ACFSDX_23910</name>
</gene>
<evidence type="ECO:0000313" key="2">
    <source>
        <dbReference type="Proteomes" id="UP001597197"/>
    </source>
</evidence>
<reference evidence="2" key="1">
    <citation type="journal article" date="2019" name="Int. J. Syst. Evol. Microbiol.">
        <title>The Global Catalogue of Microorganisms (GCM) 10K type strain sequencing project: providing services to taxonomists for standard genome sequencing and annotation.</title>
        <authorList>
            <consortium name="The Broad Institute Genomics Platform"/>
            <consortium name="The Broad Institute Genome Sequencing Center for Infectious Disease"/>
            <person name="Wu L."/>
            <person name="Ma J."/>
        </authorList>
    </citation>
    <scope>NUCLEOTIDE SEQUENCE [LARGE SCALE GENOMIC DNA]</scope>
    <source>
        <strain evidence="2">CGMCC 1.15795</strain>
    </source>
</reference>
<organism evidence="1 2">
    <name type="scientific">Hymenobacter bucti</name>
    <dbReference type="NCBI Taxonomy" id="1844114"/>
    <lineage>
        <taxon>Bacteria</taxon>
        <taxon>Pseudomonadati</taxon>
        <taxon>Bacteroidota</taxon>
        <taxon>Cytophagia</taxon>
        <taxon>Cytophagales</taxon>
        <taxon>Hymenobacteraceae</taxon>
        <taxon>Hymenobacter</taxon>
    </lineage>
</organism>
<dbReference type="RefSeq" id="WP_382318282.1">
    <property type="nucleotide sequence ID" value="NZ_JBHUFD010000019.1"/>
</dbReference>
<dbReference type="EMBL" id="JBHUFD010000019">
    <property type="protein sequence ID" value="MFD1875501.1"/>
    <property type="molecule type" value="Genomic_DNA"/>
</dbReference>
<accession>A0ABW4R2D0</accession>
<name>A0ABW4R2D0_9BACT</name>
<comment type="caution">
    <text evidence="1">The sequence shown here is derived from an EMBL/GenBank/DDBJ whole genome shotgun (WGS) entry which is preliminary data.</text>
</comment>
<keyword evidence="2" id="KW-1185">Reference proteome</keyword>
<evidence type="ECO:0000313" key="1">
    <source>
        <dbReference type="EMBL" id="MFD1875501.1"/>
    </source>
</evidence>
<protein>
    <submittedName>
        <fullName evidence="1">Uncharacterized protein</fullName>
    </submittedName>
</protein>
<sequence>MHPFDNKAELIQTEDWKQSYRQSIRQQAIANDSFLTYYDEQNRLVREYPATGEIYQVSPDNKTLTLLSINGQAVLESEKIVKSITDIAELNKASETAF</sequence>
<proteinExistence type="predicted"/>
<dbReference type="Proteomes" id="UP001597197">
    <property type="component" value="Unassembled WGS sequence"/>
</dbReference>